<proteinExistence type="predicted"/>
<gene>
    <name evidence="1" type="ORF">FA95DRAFT_1554064</name>
</gene>
<name>A0ACB8S5G0_9AGAM</name>
<evidence type="ECO:0000313" key="2">
    <source>
        <dbReference type="Proteomes" id="UP000814033"/>
    </source>
</evidence>
<protein>
    <submittedName>
        <fullName evidence="1">Uncharacterized protein</fullName>
    </submittedName>
</protein>
<dbReference type="Proteomes" id="UP000814033">
    <property type="component" value="Unassembled WGS sequence"/>
</dbReference>
<accession>A0ACB8S5G0</accession>
<comment type="caution">
    <text evidence="1">The sequence shown here is derived from an EMBL/GenBank/DDBJ whole genome shotgun (WGS) entry which is preliminary data.</text>
</comment>
<organism evidence="1 2">
    <name type="scientific">Auriscalpium vulgare</name>
    <dbReference type="NCBI Taxonomy" id="40419"/>
    <lineage>
        <taxon>Eukaryota</taxon>
        <taxon>Fungi</taxon>
        <taxon>Dikarya</taxon>
        <taxon>Basidiomycota</taxon>
        <taxon>Agaricomycotina</taxon>
        <taxon>Agaricomycetes</taxon>
        <taxon>Russulales</taxon>
        <taxon>Auriscalpiaceae</taxon>
        <taxon>Auriscalpium</taxon>
    </lineage>
</organism>
<keyword evidence="2" id="KW-1185">Reference proteome</keyword>
<evidence type="ECO:0000313" key="1">
    <source>
        <dbReference type="EMBL" id="KAI0051804.1"/>
    </source>
</evidence>
<dbReference type="EMBL" id="MU275849">
    <property type="protein sequence ID" value="KAI0051804.1"/>
    <property type="molecule type" value="Genomic_DNA"/>
</dbReference>
<reference evidence="1" key="1">
    <citation type="submission" date="2021-02" db="EMBL/GenBank/DDBJ databases">
        <authorList>
            <consortium name="DOE Joint Genome Institute"/>
            <person name="Ahrendt S."/>
            <person name="Looney B.P."/>
            <person name="Miyauchi S."/>
            <person name="Morin E."/>
            <person name="Drula E."/>
            <person name="Courty P.E."/>
            <person name="Chicoki N."/>
            <person name="Fauchery L."/>
            <person name="Kohler A."/>
            <person name="Kuo A."/>
            <person name="Labutti K."/>
            <person name="Pangilinan J."/>
            <person name="Lipzen A."/>
            <person name="Riley R."/>
            <person name="Andreopoulos W."/>
            <person name="He G."/>
            <person name="Johnson J."/>
            <person name="Barry K.W."/>
            <person name="Grigoriev I.V."/>
            <person name="Nagy L."/>
            <person name="Hibbett D."/>
            <person name="Henrissat B."/>
            <person name="Matheny P.B."/>
            <person name="Labbe J."/>
            <person name="Martin F."/>
        </authorList>
    </citation>
    <scope>NUCLEOTIDE SEQUENCE</scope>
    <source>
        <strain evidence="1">FP105234-sp</strain>
    </source>
</reference>
<sequence length="270" mass="27294">MFSRCLASLAVALFASGVLSASAQSLNLSTQCEDSLAAVAASSDGQCLNADGLIPLALAGSSDSLIDPFNKWLTGFCSQPACANSSLSTILTNITQGCATDLSVVGFSQGSLPALIASVEEYYPLAREIACLKDNSANQLCVTEELTDVQTSTGSTLSVNGITSLVPQLLSGGFSSLNLTQSQTCNGCTKTAFNLIGQTYPGIFDSDDNTTISNACGADFLNGAQPSGISQTASGDKLPSSGKNGVVAGISIGPMTASMVALAVGFLTLA</sequence>
<reference evidence="1" key="2">
    <citation type="journal article" date="2022" name="New Phytol.">
        <title>Evolutionary transition to the ectomycorrhizal habit in the genomes of a hyperdiverse lineage of mushroom-forming fungi.</title>
        <authorList>
            <person name="Looney B."/>
            <person name="Miyauchi S."/>
            <person name="Morin E."/>
            <person name="Drula E."/>
            <person name="Courty P.E."/>
            <person name="Kohler A."/>
            <person name="Kuo A."/>
            <person name="LaButti K."/>
            <person name="Pangilinan J."/>
            <person name="Lipzen A."/>
            <person name="Riley R."/>
            <person name="Andreopoulos W."/>
            <person name="He G."/>
            <person name="Johnson J."/>
            <person name="Nolan M."/>
            <person name="Tritt A."/>
            <person name="Barry K.W."/>
            <person name="Grigoriev I.V."/>
            <person name="Nagy L.G."/>
            <person name="Hibbett D."/>
            <person name="Henrissat B."/>
            <person name="Matheny P.B."/>
            <person name="Labbe J."/>
            <person name="Martin F.M."/>
        </authorList>
    </citation>
    <scope>NUCLEOTIDE SEQUENCE</scope>
    <source>
        <strain evidence="1">FP105234-sp</strain>
    </source>
</reference>